<dbReference type="Proteomes" id="UP001237642">
    <property type="component" value="Unassembled WGS sequence"/>
</dbReference>
<protein>
    <submittedName>
        <fullName evidence="2">Uncharacterized protein</fullName>
    </submittedName>
</protein>
<reference evidence="2" key="2">
    <citation type="submission" date="2023-05" db="EMBL/GenBank/DDBJ databases">
        <authorList>
            <person name="Schelkunov M.I."/>
        </authorList>
    </citation>
    <scope>NUCLEOTIDE SEQUENCE</scope>
    <source>
        <strain evidence="2">Hsosn_3</strain>
        <tissue evidence="2">Leaf</tissue>
    </source>
</reference>
<organism evidence="2 3">
    <name type="scientific">Heracleum sosnowskyi</name>
    <dbReference type="NCBI Taxonomy" id="360622"/>
    <lineage>
        <taxon>Eukaryota</taxon>
        <taxon>Viridiplantae</taxon>
        <taxon>Streptophyta</taxon>
        <taxon>Embryophyta</taxon>
        <taxon>Tracheophyta</taxon>
        <taxon>Spermatophyta</taxon>
        <taxon>Magnoliopsida</taxon>
        <taxon>eudicotyledons</taxon>
        <taxon>Gunneridae</taxon>
        <taxon>Pentapetalae</taxon>
        <taxon>asterids</taxon>
        <taxon>campanulids</taxon>
        <taxon>Apiales</taxon>
        <taxon>Apiaceae</taxon>
        <taxon>Apioideae</taxon>
        <taxon>apioid superclade</taxon>
        <taxon>Tordylieae</taxon>
        <taxon>Tordyliinae</taxon>
        <taxon>Heracleum</taxon>
    </lineage>
</organism>
<feature type="region of interest" description="Disordered" evidence="1">
    <location>
        <begin position="329"/>
        <end position="403"/>
    </location>
</feature>
<proteinExistence type="predicted"/>
<dbReference type="InterPro" id="IPR034583">
    <property type="entry name" value="EMF1"/>
</dbReference>
<feature type="compositionally biased region" description="Polar residues" evidence="1">
    <location>
        <begin position="344"/>
        <end position="354"/>
    </location>
</feature>
<feature type="compositionally biased region" description="Polar residues" evidence="1">
    <location>
        <begin position="380"/>
        <end position="393"/>
    </location>
</feature>
<sequence>MKNSSYTSTKTASKPMNDLADTMNSSSRISTTSLRIEDLNCQPFFMRGYVAQMRDTTPRACIPFDGISEDTWNQQRGSLDVPRHRWWRRCKTCVHEAAPSSVAIDERLNELSDTIKSLSIDSTTSDELKNENLNCQPFSMRKYVAEKRNMNPKVCIPFDGITENTWEQLRGTLDVPRFRWWRCRSCVREPVTCSTTAQDSSLKLTVHGGSLKKNETEPLAKAINMVDSIGEREIPNTISLEVLARLAVEMASGHPQLLETSQTSNAEKHISLERKTAGFGTDAIVGDGDKALIFTDVIDSEDERENKKTRLLKELIRVEVEAKAIAGKGATTHTLQRTEERPSSSKGKNINSEVHYNGQEFVRPEGSRKAKRICPFLPETNPTSRYFSETPVSQKRRKSNGGK</sequence>
<name>A0AAD8HKB5_9APIA</name>
<evidence type="ECO:0000256" key="1">
    <source>
        <dbReference type="SAM" id="MobiDB-lite"/>
    </source>
</evidence>
<dbReference type="GO" id="GO:0009910">
    <property type="term" value="P:negative regulation of flower development"/>
    <property type="evidence" value="ECO:0007669"/>
    <property type="project" value="InterPro"/>
</dbReference>
<dbReference type="GO" id="GO:0048367">
    <property type="term" value="P:shoot system development"/>
    <property type="evidence" value="ECO:0007669"/>
    <property type="project" value="InterPro"/>
</dbReference>
<dbReference type="AlphaFoldDB" id="A0AAD8HKB5"/>
<accession>A0AAD8HKB5</accession>
<feature type="region of interest" description="Disordered" evidence="1">
    <location>
        <begin position="1"/>
        <end position="27"/>
    </location>
</feature>
<feature type="compositionally biased region" description="Polar residues" evidence="1">
    <location>
        <begin position="1"/>
        <end position="14"/>
    </location>
</feature>
<evidence type="ECO:0000313" key="3">
    <source>
        <dbReference type="Proteomes" id="UP001237642"/>
    </source>
</evidence>
<feature type="compositionally biased region" description="Basic residues" evidence="1">
    <location>
        <begin position="394"/>
        <end position="403"/>
    </location>
</feature>
<gene>
    <name evidence="2" type="ORF">POM88_033859</name>
</gene>
<dbReference type="PANTHER" id="PTHR35504">
    <property type="entry name" value="PROTEIN EMBRYONIC FLOWER 1"/>
    <property type="match status" value="1"/>
</dbReference>
<comment type="caution">
    <text evidence="2">The sequence shown here is derived from an EMBL/GenBank/DDBJ whole genome shotgun (WGS) entry which is preliminary data.</text>
</comment>
<dbReference type="PANTHER" id="PTHR35504:SF1">
    <property type="entry name" value="PROTEIN EMBRYONIC FLOWER 1"/>
    <property type="match status" value="1"/>
</dbReference>
<dbReference type="EMBL" id="JAUIZM010000008">
    <property type="protein sequence ID" value="KAK1367767.1"/>
    <property type="molecule type" value="Genomic_DNA"/>
</dbReference>
<evidence type="ECO:0000313" key="2">
    <source>
        <dbReference type="EMBL" id="KAK1367767.1"/>
    </source>
</evidence>
<keyword evidence="3" id="KW-1185">Reference proteome</keyword>
<dbReference type="GO" id="GO:0045892">
    <property type="term" value="P:negative regulation of DNA-templated transcription"/>
    <property type="evidence" value="ECO:0007669"/>
    <property type="project" value="InterPro"/>
</dbReference>
<reference evidence="2" key="1">
    <citation type="submission" date="2023-02" db="EMBL/GenBank/DDBJ databases">
        <title>Genome of toxic invasive species Heracleum sosnowskyi carries increased number of genes despite the absence of recent whole-genome duplications.</title>
        <authorList>
            <person name="Schelkunov M."/>
            <person name="Shtratnikova V."/>
            <person name="Makarenko M."/>
            <person name="Klepikova A."/>
            <person name="Omelchenko D."/>
            <person name="Novikova G."/>
            <person name="Obukhova E."/>
            <person name="Bogdanov V."/>
            <person name="Penin A."/>
            <person name="Logacheva M."/>
        </authorList>
    </citation>
    <scope>NUCLEOTIDE SEQUENCE</scope>
    <source>
        <strain evidence="2">Hsosn_3</strain>
        <tissue evidence="2">Leaf</tissue>
    </source>
</reference>